<name>A0A426XX87_ENSVE</name>
<sequence>MLPLRFSNSGIRAKVARRRGGQPQLAPCRAGHQRRLQGWPPLSRVATDGQGQPSPTQGQQRRWRDGARGVRVSF</sequence>
<feature type="compositionally biased region" description="Low complexity" evidence="1">
    <location>
        <begin position="49"/>
        <end position="60"/>
    </location>
</feature>
<accession>A0A426XX87</accession>
<proteinExistence type="predicted"/>
<evidence type="ECO:0000256" key="1">
    <source>
        <dbReference type="SAM" id="MobiDB-lite"/>
    </source>
</evidence>
<protein>
    <submittedName>
        <fullName evidence="2">Uncharacterized protein</fullName>
    </submittedName>
</protein>
<evidence type="ECO:0000313" key="2">
    <source>
        <dbReference type="EMBL" id="RRT44115.1"/>
    </source>
</evidence>
<dbReference type="AlphaFoldDB" id="A0A426XX87"/>
<reference evidence="2 3" key="1">
    <citation type="journal article" date="2014" name="Agronomy (Basel)">
        <title>A Draft Genome Sequence for Ensete ventricosum, the Drought-Tolerant Tree Against Hunger.</title>
        <authorList>
            <person name="Harrison J."/>
            <person name="Moore K.A."/>
            <person name="Paszkiewicz K."/>
            <person name="Jones T."/>
            <person name="Grant M."/>
            <person name="Ambacheew D."/>
            <person name="Muzemil S."/>
            <person name="Studholme D.J."/>
        </authorList>
    </citation>
    <scope>NUCLEOTIDE SEQUENCE [LARGE SCALE GENOMIC DNA]</scope>
</reference>
<evidence type="ECO:0000313" key="3">
    <source>
        <dbReference type="Proteomes" id="UP000287651"/>
    </source>
</evidence>
<comment type="caution">
    <text evidence="2">The sequence shown here is derived from an EMBL/GenBank/DDBJ whole genome shotgun (WGS) entry which is preliminary data.</text>
</comment>
<feature type="region of interest" description="Disordered" evidence="1">
    <location>
        <begin position="1"/>
        <end position="74"/>
    </location>
</feature>
<organism evidence="2 3">
    <name type="scientific">Ensete ventricosum</name>
    <name type="common">Abyssinian banana</name>
    <name type="synonym">Musa ensete</name>
    <dbReference type="NCBI Taxonomy" id="4639"/>
    <lineage>
        <taxon>Eukaryota</taxon>
        <taxon>Viridiplantae</taxon>
        <taxon>Streptophyta</taxon>
        <taxon>Embryophyta</taxon>
        <taxon>Tracheophyta</taxon>
        <taxon>Spermatophyta</taxon>
        <taxon>Magnoliopsida</taxon>
        <taxon>Liliopsida</taxon>
        <taxon>Zingiberales</taxon>
        <taxon>Musaceae</taxon>
        <taxon>Ensete</taxon>
    </lineage>
</organism>
<feature type="compositionally biased region" description="Polar residues" evidence="1">
    <location>
        <begin position="1"/>
        <end position="10"/>
    </location>
</feature>
<dbReference type="EMBL" id="AMZH03016681">
    <property type="protein sequence ID" value="RRT44115.1"/>
    <property type="molecule type" value="Genomic_DNA"/>
</dbReference>
<dbReference type="Proteomes" id="UP000287651">
    <property type="component" value="Unassembled WGS sequence"/>
</dbReference>
<gene>
    <name evidence="2" type="ORF">B296_00024878</name>
</gene>